<reference evidence="3 4" key="1">
    <citation type="submission" date="2021-06" db="EMBL/GenBank/DDBJ databases">
        <authorList>
            <person name="Palmer J.M."/>
        </authorList>
    </citation>
    <scope>NUCLEOTIDE SEQUENCE [LARGE SCALE GENOMIC DNA]</scope>
    <source>
        <strain evidence="3 4">XC_2019</strain>
        <tissue evidence="3">Muscle</tissue>
    </source>
</reference>
<sequence length="107" mass="11572">MGQLRAGKRAIRIKRAKEPLLLTLCGASSSASEETESVSTNGENVSIRPDRMRSSSKVNMEPHIVLDPELYEGIVSQTIIEPKAFTAAVFSCCLFVGLSALSFVLSK</sequence>
<proteinExistence type="predicted"/>
<name>A0ABV0R742_9TELE</name>
<comment type="caution">
    <text evidence="3">The sequence shown here is derived from an EMBL/GenBank/DDBJ whole genome shotgun (WGS) entry which is preliminary data.</text>
</comment>
<accession>A0ABV0R742</accession>
<keyword evidence="2" id="KW-0472">Membrane</keyword>
<evidence type="ECO:0000313" key="4">
    <source>
        <dbReference type="Proteomes" id="UP001434883"/>
    </source>
</evidence>
<keyword evidence="2" id="KW-0812">Transmembrane</keyword>
<feature type="transmembrane region" description="Helical" evidence="2">
    <location>
        <begin position="84"/>
        <end position="105"/>
    </location>
</feature>
<feature type="region of interest" description="Disordered" evidence="1">
    <location>
        <begin position="27"/>
        <end position="55"/>
    </location>
</feature>
<evidence type="ECO:0000256" key="2">
    <source>
        <dbReference type="SAM" id="Phobius"/>
    </source>
</evidence>
<keyword evidence="4" id="KW-1185">Reference proteome</keyword>
<dbReference type="EMBL" id="JAHRIN010035204">
    <property type="protein sequence ID" value="MEQ2203935.1"/>
    <property type="molecule type" value="Genomic_DNA"/>
</dbReference>
<protein>
    <submittedName>
        <fullName evidence="3">Uncharacterized protein</fullName>
    </submittedName>
</protein>
<evidence type="ECO:0000256" key="1">
    <source>
        <dbReference type="SAM" id="MobiDB-lite"/>
    </source>
</evidence>
<evidence type="ECO:0000313" key="3">
    <source>
        <dbReference type="EMBL" id="MEQ2203935.1"/>
    </source>
</evidence>
<keyword evidence="2" id="KW-1133">Transmembrane helix</keyword>
<feature type="compositionally biased region" description="Low complexity" evidence="1">
    <location>
        <begin position="27"/>
        <end position="40"/>
    </location>
</feature>
<dbReference type="Proteomes" id="UP001434883">
    <property type="component" value="Unassembled WGS sequence"/>
</dbReference>
<gene>
    <name evidence="3" type="ORF">XENOCAPTIV_005485</name>
</gene>
<organism evidence="3 4">
    <name type="scientific">Xenoophorus captivus</name>
    <dbReference type="NCBI Taxonomy" id="1517983"/>
    <lineage>
        <taxon>Eukaryota</taxon>
        <taxon>Metazoa</taxon>
        <taxon>Chordata</taxon>
        <taxon>Craniata</taxon>
        <taxon>Vertebrata</taxon>
        <taxon>Euteleostomi</taxon>
        <taxon>Actinopterygii</taxon>
        <taxon>Neopterygii</taxon>
        <taxon>Teleostei</taxon>
        <taxon>Neoteleostei</taxon>
        <taxon>Acanthomorphata</taxon>
        <taxon>Ovalentaria</taxon>
        <taxon>Atherinomorphae</taxon>
        <taxon>Cyprinodontiformes</taxon>
        <taxon>Goodeidae</taxon>
        <taxon>Xenoophorus</taxon>
    </lineage>
</organism>